<evidence type="ECO:0000256" key="4">
    <source>
        <dbReference type="PROSITE-ProRule" id="PRU00050"/>
    </source>
</evidence>
<dbReference type="PANTHER" id="PTHR42872:SF6">
    <property type="entry name" value="PROTEIN-GLUTAMATE METHYLESTERASE_PROTEIN-GLUTAMINE GLUTAMINASE"/>
    <property type="match status" value="1"/>
</dbReference>
<feature type="domain" description="CheB-type methylesterase" evidence="5">
    <location>
        <begin position="12"/>
        <end position="214"/>
    </location>
</feature>
<organism evidence="6 7">
    <name type="scientific">Cupriavidus gilardii</name>
    <dbReference type="NCBI Taxonomy" id="82541"/>
    <lineage>
        <taxon>Bacteria</taxon>
        <taxon>Pseudomonadati</taxon>
        <taxon>Pseudomonadota</taxon>
        <taxon>Betaproteobacteria</taxon>
        <taxon>Burkholderiales</taxon>
        <taxon>Burkholderiaceae</taxon>
        <taxon>Cupriavidus</taxon>
    </lineage>
</organism>
<dbReference type="Proteomes" id="UP000542973">
    <property type="component" value="Unassembled WGS sequence"/>
</dbReference>
<name>A0A849BK99_9BURK</name>
<feature type="active site" evidence="4">
    <location>
        <position position="51"/>
    </location>
</feature>
<dbReference type="PROSITE" id="PS50122">
    <property type="entry name" value="CHEB"/>
    <property type="match status" value="1"/>
</dbReference>
<dbReference type="CDD" id="cd16433">
    <property type="entry name" value="CheB"/>
    <property type="match status" value="1"/>
</dbReference>
<reference evidence="6 7" key="1">
    <citation type="submission" date="2020-05" db="EMBL/GenBank/DDBJ databases">
        <title>MicrobeNet Type strains.</title>
        <authorList>
            <person name="Nicholson A.C."/>
        </authorList>
    </citation>
    <scope>NUCLEOTIDE SEQUENCE [LARGE SCALE GENOMIC DNA]</scope>
    <source>
        <strain evidence="6 7">ATCC 700815</strain>
    </source>
</reference>
<evidence type="ECO:0000259" key="5">
    <source>
        <dbReference type="PROSITE" id="PS50122"/>
    </source>
</evidence>
<dbReference type="SUPFAM" id="SSF52738">
    <property type="entry name" value="Methylesterase CheB, C-terminal domain"/>
    <property type="match status" value="1"/>
</dbReference>
<feature type="active site" evidence="4">
    <location>
        <position position="158"/>
    </location>
</feature>
<dbReference type="InterPro" id="IPR035909">
    <property type="entry name" value="CheB_C"/>
</dbReference>
<sequence>MNDAPYAPRAELKPSPEAVVIGGSAGGIEALNVLLPMLPAAFRPALIVVLHLRPDTPSLLPQLFSLRCALPVCEAEDKMPVRHGHLYLAPPDYHLLVERDGAHGGGHGGAPAQGVRLALSVDPPERFSRPSIDVLFESAAHAWREALVGILLSGANDDGARGLETIRRCGGRTWVQAPDTASAETMPAEAIARGAVDEVLTLEAIGSRLRLAVH</sequence>
<dbReference type="PANTHER" id="PTHR42872">
    <property type="entry name" value="PROTEIN-GLUTAMATE METHYLESTERASE/PROTEIN-GLUTAMINE GLUTAMINASE"/>
    <property type="match status" value="1"/>
</dbReference>
<dbReference type="GO" id="GO:0006935">
    <property type="term" value="P:chemotaxis"/>
    <property type="evidence" value="ECO:0007669"/>
    <property type="project" value="UniProtKB-UniRule"/>
</dbReference>
<comment type="catalytic activity">
    <reaction evidence="3">
        <text>[protein]-L-glutamate 5-O-methyl ester + H2O = L-glutamyl-[protein] + methanol + H(+)</text>
        <dbReference type="Rhea" id="RHEA:23236"/>
        <dbReference type="Rhea" id="RHEA-COMP:10208"/>
        <dbReference type="Rhea" id="RHEA-COMP:10311"/>
        <dbReference type="ChEBI" id="CHEBI:15377"/>
        <dbReference type="ChEBI" id="CHEBI:15378"/>
        <dbReference type="ChEBI" id="CHEBI:17790"/>
        <dbReference type="ChEBI" id="CHEBI:29973"/>
        <dbReference type="ChEBI" id="CHEBI:82795"/>
        <dbReference type="EC" id="3.1.1.61"/>
    </reaction>
</comment>
<dbReference type="AlphaFoldDB" id="A0A849BK99"/>
<accession>A0A849BK99</accession>
<keyword evidence="4" id="KW-0145">Chemotaxis</keyword>
<dbReference type="EMBL" id="JABEMD010000011">
    <property type="protein sequence ID" value="NNH11009.1"/>
    <property type="molecule type" value="Genomic_DNA"/>
</dbReference>
<dbReference type="GO" id="GO:0008984">
    <property type="term" value="F:protein-glutamate methylesterase activity"/>
    <property type="evidence" value="ECO:0007669"/>
    <property type="project" value="UniProtKB-EC"/>
</dbReference>
<proteinExistence type="predicted"/>
<evidence type="ECO:0000313" key="6">
    <source>
        <dbReference type="EMBL" id="NNH11009.1"/>
    </source>
</evidence>
<dbReference type="Pfam" id="PF01339">
    <property type="entry name" value="CheB_methylest"/>
    <property type="match status" value="1"/>
</dbReference>
<dbReference type="Gene3D" id="3.40.50.180">
    <property type="entry name" value="Methylesterase CheB, C-terminal domain"/>
    <property type="match status" value="1"/>
</dbReference>
<dbReference type="InterPro" id="IPR000673">
    <property type="entry name" value="Sig_transdc_resp-reg_Me-estase"/>
</dbReference>
<protein>
    <recommendedName>
        <fullName evidence="2">protein-glutamate methylesterase</fullName>
        <ecNumber evidence="2">3.1.1.61</ecNumber>
    </recommendedName>
</protein>
<evidence type="ECO:0000256" key="1">
    <source>
        <dbReference type="ARBA" id="ARBA00022801"/>
    </source>
</evidence>
<dbReference type="EC" id="3.1.1.61" evidence="2"/>
<dbReference type="GO" id="GO:0000156">
    <property type="term" value="F:phosphorelay response regulator activity"/>
    <property type="evidence" value="ECO:0007669"/>
    <property type="project" value="InterPro"/>
</dbReference>
<evidence type="ECO:0000256" key="3">
    <source>
        <dbReference type="ARBA" id="ARBA00048267"/>
    </source>
</evidence>
<dbReference type="GO" id="GO:0005737">
    <property type="term" value="C:cytoplasm"/>
    <property type="evidence" value="ECO:0007669"/>
    <property type="project" value="InterPro"/>
</dbReference>
<feature type="active site" evidence="4">
    <location>
        <position position="24"/>
    </location>
</feature>
<keyword evidence="1 4" id="KW-0378">Hydrolase</keyword>
<evidence type="ECO:0000256" key="2">
    <source>
        <dbReference type="ARBA" id="ARBA00039140"/>
    </source>
</evidence>
<gene>
    <name evidence="6" type="ORF">HLB16_08965</name>
</gene>
<dbReference type="RefSeq" id="WP_053822714.1">
    <property type="nucleotide sequence ID" value="NZ_BAAAEB010000006.1"/>
</dbReference>
<comment type="caution">
    <text evidence="6">The sequence shown here is derived from an EMBL/GenBank/DDBJ whole genome shotgun (WGS) entry which is preliminary data.</text>
</comment>
<evidence type="ECO:0000313" key="7">
    <source>
        <dbReference type="Proteomes" id="UP000542973"/>
    </source>
</evidence>